<proteinExistence type="predicted"/>
<dbReference type="AlphaFoldDB" id="A0A9D0YP00"/>
<dbReference type="NCBIfam" id="TIGR00176">
    <property type="entry name" value="mobB"/>
    <property type="match status" value="1"/>
</dbReference>
<dbReference type="InterPro" id="IPR004435">
    <property type="entry name" value="MobB_dom"/>
</dbReference>
<feature type="domain" description="Molybdopterin-guanine dinucleotide biosynthesis protein B (MobB)" evidence="1">
    <location>
        <begin position="4"/>
        <end position="110"/>
    </location>
</feature>
<dbReference type="GO" id="GO:0006777">
    <property type="term" value="P:Mo-molybdopterin cofactor biosynthetic process"/>
    <property type="evidence" value="ECO:0007669"/>
    <property type="project" value="InterPro"/>
</dbReference>
<dbReference type="Pfam" id="PF03205">
    <property type="entry name" value="MobB"/>
    <property type="match status" value="1"/>
</dbReference>
<accession>A0A9D0YP00</accession>
<reference evidence="2" key="1">
    <citation type="journal article" date="2020" name="ISME J.">
        <title>Gammaproteobacteria mediating utilization of methyl-, sulfur- and petroleum organic compounds in deep ocean hydrothermal plumes.</title>
        <authorList>
            <person name="Zhou Z."/>
            <person name="Liu Y."/>
            <person name="Pan J."/>
            <person name="Cron B.R."/>
            <person name="Toner B.M."/>
            <person name="Anantharaman K."/>
            <person name="Breier J.A."/>
            <person name="Dick G.J."/>
            <person name="Li M."/>
        </authorList>
    </citation>
    <scope>NUCLEOTIDE SEQUENCE</scope>
    <source>
        <strain evidence="2">SZUA-1501</strain>
    </source>
</reference>
<dbReference type="PANTHER" id="PTHR40072">
    <property type="entry name" value="MOLYBDOPTERIN-GUANINE DINUCLEOTIDE BIOSYNTHESIS ADAPTER PROTEIN-RELATED"/>
    <property type="match status" value="1"/>
</dbReference>
<dbReference type="SUPFAM" id="SSF52540">
    <property type="entry name" value="P-loop containing nucleoside triphosphate hydrolases"/>
    <property type="match status" value="1"/>
</dbReference>
<evidence type="ECO:0000313" key="3">
    <source>
        <dbReference type="Proteomes" id="UP000606463"/>
    </source>
</evidence>
<protein>
    <submittedName>
        <fullName evidence="2">Molybdopterin-guanine dinucleotide biosynthesis protein B</fullName>
    </submittedName>
</protein>
<dbReference type="EMBL" id="DQVE01000010">
    <property type="protein sequence ID" value="HIP97904.1"/>
    <property type="molecule type" value="Genomic_DNA"/>
</dbReference>
<organism evidence="2 3">
    <name type="scientific">Aquifex aeolicus</name>
    <dbReference type="NCBI Taxonomy" id="63363"/>
    <lineage>
        <taxon>Bacteria</taxon>
        <taxon>Pseudomonadati</taxon>
        <taxon>Aquificota</taxon>
        <taxon>Aquificia</taxon>
        <taxon>Aquificales</taxon>
        <taxon>Aquificaceae</taxon>
        <taxon>Aquifex</taxon>
    </lineage>
</organism>
<sequence>MRLFQIIGYHNSGKTTLATYLAEELKKRGLKVGYIKHDPKGKGVTDKKGSDTFRVKSFTEKTALVSPSHLTMWFMKEFTLKEVLKFFEDCDVVLVEGFKSEKGFPKILVGNLENDALKGEIVLTIKDKKDFPTALEWILENS</sequence>
<comment type="caution">
    <text evidence="2">The sequence shown here is derived from an EMBL/GenBank/DDBJ whole genome shotgun (WGS) entry which is preliminary data.</text>
</comment>
<dbReference type="PANTHER" id="PTHR40072:SF1">
    <property type="entry name" value="MOLYBDOPTERIN-GUANINE DINUCLEOTIDE BIOSYNTHESIS ADAPTER PROTEIN"/>
    <property type="match status" value="1"/>
</dbReference>
<evidence type="ECO:0000313" key="2">
    <source>
        <dbReference type="EMBL" id="HIP97904.1"/>
    </source>
</evidence>
<dbReference type="Proteomes" id="UP000606463">
    <property type="component" value="Unassembled WGS sequence"/>
</dbReference>
<gene>
    <name evidence="2" type="primary">mobB</name>
    <name evidence="2" type="ORF">EYH37_00840</name>
</gene>
<name>A0A9D0YP00_AQUAO</name>
<evidence type="ECO:0000259" key="1">
    <source>
        <dbReference type="Pfam" id="PF03205"/>
    </source>
</evidence>
<dbReference type="InterPro" id="IPR052539">
    <property type="entry name" value="MGD_biosynthesis_adapter"/>
</dbReference>
<dbReference type="InterPro" id="IPR027417">
    <property type="entry name" value="P-loop_NTPase"/>
</dbReference>
<dbReference type="Gene3D" id="3.40.50.300">
    <property type="entry name" value="P-loop containing nucleotide triphosphate hydrolases"/>
    <property type="match status" value="1"/>
</dbReference>
<dbReference type="GO" id="GO:0005525">
    <property type="term" value="F:GTP binding"/>
    <property type="evidence" value="ECO:0007669"/>
    <property type="project" value="InterPro"/>
</dbReference>